<evidence type="ECO:0000256" key="1">
    <source>
        <dbReference type="SAM" id="SignalP"/>
    </source>
</evidence>
<name>A0A7R9AAR0_9CRUS</name>
<dbReference type="AlphaFoldDB" id="A0A7R9AAR0"/>
<proteinExistence type="predicted"/>
<feature type="signal peptide" evidence="1">
    <location>
        <begin position="1"/>
        <end position="21"/>
    </location>
</feature>
<dbReference type="OrthoDB" id="6348963at2759"/>
<gene>
    <name evidence="2" type="ORF">DSTB1V02_LOCUS10347</name>
</gene>
<dbReference type="EMBL" id="CAJPEV010002937">
    <property type="protein sequence ID" value="CAG0898474.1"/>
    <property type="molecule type" value="Genomic_DNA"/>
</dbReference>
<evidence type="ECO:0000313" key="3">
    <source>
        <dbReference type="Proteomes" id="UP000677054"/>
    </source>
</evidence>
<feature type="chain" id="PRO_5036209775" evidence="1">
    <location>
        <begin position="22"/>
        <end position="296"/>
    </location>
</feature>
<keyword evidence="1" id="KW-0732">Signal</keyword>
<protein>
    <submittedName>
        <fullName evidence="2">Uncharacterized protein</fullName>
    </submittedName>
</protein>
<dbReference type="Proteomes" id="UP000677054">
    <property type="component" value="Unassembled WGS sequence"/>
</dbReference>
<keyword evidence="3" id="KW-1185">Reference proteome</keyword>
<accession>A0A7R9AAR0</accession>
<evidence type="ECO:0000313" key="2">
    <source>
        <dbReference type="EMBL" id="CAD7250575.1"/>
    </source>
</evidence>
<dbReference type="EMBL" id="LR902454">
    <property type="protein sequence ID" value="CAD7250575.1"/>
    <property type="molecule type" value="Genomic_DNA"/>
</dbReference>
<organism evidence="2">
    <name type="scientific">Darwinula stevensoni</name>
    <dbReference type="NCBI Taxonomy" id="69355"/>
    <lineage>
        <taxon>Eukaryota</taxon>
        <taxon>Metazoa</taxon>
        <taxon>Ecdysozoa</taxon>
        <taxon>Arthropoda</taxon>
        <taxon>Crustacea</taxon>
        <taxon>Oligostraca</taxon>
        <taxon>Ostracoda</taxon>
        <taxon>Podocopa</taxon>
        <taxon>Podocopida</taxon>
        <taxon>Darwinulocopina</taxon>
        <taxon>Darwinuloidea</taxon>
        <taxon>Darwinulidae</taxon>
        <taxon>Darwinula</taxon>
    </lineage>
</organism>
<reference evidence="2" key="1">
    <citation type="submission" date="2020-11" db="EMBL/GenBank/DDBJ databases">
        <authorList>
            <person name="Tran Van P."/>
        </authorList>
    </citation>
    <scope>NUCLEOTIDE SEQUENCE</scope>
</reference>
<sequence length="296" mass="33532">MKMRELSRLLVFMVSLMTAWGTEESSRRGELDLARRQMALLRRLYERNPELVRQFLAGPRRFYGLRQLITNPEFNPYGEQWWELLNDDPSFSPDDFPLLVDGRGFHESIFDEGFGSFSPTARLKREVADAENGHLMKKRSSASRLGYLPPRIYWPVRGKRGKRSAEDPQLDSLIQSLEEDRDEKEKRFGGNAFHGTNAFTGGFGEFATMKKRFGGNAFHGTNAFTGGFGDFSTMKKRFGGNAFHGTNAFTGGFGDFSTMKKRFGGNAFHDTNAFTGGFGDFSTMKRAENEENPSNK</sequence>